<proteinExistence type="predicted"/>
<dbReference type="InterPro" id="IPR040283">
    <property type="entry name" value="DDB_G0292058-like"/>
</dbReference>
<accession>A0A804IEE9</accession>
<dbReference type="PANTHER" id="PTHR31414">
    <property type="entry name" value="TRANSMEMBRANE PROTEIN DDB_G0292058"/>
    <property type="match status" value="1"/>
</dbReference>
<evidence type="ECO:0000256" key="1">
    <source>
        <dbReference type="SAM" id="Phobius"/>
    </source>
</evidence>
<keyword evidence="1" id="KW-0472">Membrane</keyword>
<feature type="transmembrane region" description="Helical" evidence="1">
    <location>
        <begin position="144"/>
        <end position="166"/>
    </location>
</feature>
<evidence type="ECO:0000313" key="5">
    <source>
        <dbReference type="Proteomes" id="UP000012960"/>
    </source>
</evidence>
<evidence type="ECO:0000256" key="2">
    <source>
        <dbReference type="SAM" id="SignalP"/>
    </source>
</evidence>
<name>A0A804IEE9_MUSAM</name>
<organism evidence="4 5">
    <name type="scientific">Musa acuminata subsp. malaccensis</name>
    <name type="common">Wild banana</name>
    <name type="synonym">Musa malaccensis</name>
    <dbReference type="NCBI Taxonomy" id="214687"/>
    <lineage>
        <taxon>Eukaryota</taxon>
        <taxon>Viridiplantae</taxon>
        <taxon>Streptophyta</taxon>
        <taxon>Embryophyta</taxon>
        <taxon>Tracheophyta</taxon>
        <taxon>Spermatophyta</taxon>
        <taxon>Magnoliopsida</taxon>
        <taxon>Liliopsida</taxon>
        <taxon>Zingiberales</taxon>
        <taxon>Musaceae</taxon>
        <taxon>Musa</taxon>
    </lineage>
</organism>
<dbReference type="InParanoid" id="A0A804IEE9"/>
<dbReference type="PANTHER" id="PTHR31414:SF15">
    <property type="entry name" value="PLASMA MEMBRANE FUSION PROTEIN"/>
    <property type="match status" value="1"/>
</dbReference>
<protein>
    <submittedName>
        <fullName evidence="3">(wild Malaysian banana) hypothetical protein</fullName>
    </submittedName>
</protein>
<gene>
    <name evidence="3" type="ORF">GSMUA_197640.1</name>
</gene>
<dbReference type="OrthoDB" id="1937321at2759"/>
<reference evidence="3" key="1">
    <citation type="submission" date="2021-03" db="EMBL/GenBank/DDBJ databases">
        <authorList>
            <consortium name="Genoscope - CEA"/>
            <person name="William W."/>
        </authorList>
    </citation>
    <scope>NUCLEOTIDE SEQUENCE</scope>
    <source>
        <strain evidence="3">Doubled-haploid Pahang</strain>
    </source>
</reference>
<reference evidence="4" key="2">
    <citation type="submission" date="2021-05" db="UniProtKB">
        <authorList>
            <consortium name="EnsemblPlants"/>
        </authorList>
    </citation>
    <scope>IDENTIFICATION</scope>
    <source>
        <strain evidence="4">subsp. malaccensis</strain>
    </source>
</reference>
<dbReference type="EMBL" id="HG996468">
    <property type="protein sequence ID" value="CAG1850802.1"/>
    <property type="molecule type" value="Genomic_DNA"/>
</dbReference>
<keyword evidence="2" id="KW-0732">Signal</keyword>
<dbReference type="EnsemblPlants" id="Ma03_t20770.1">
    <property type="protein sequence ID" value="Ma03_p20770.1"/>
    <property type="gene ID" value="Ma03_g20770"/>
</dbReference>
<feature type="transmembrane region" description="Helical" evidence="1">
    <location>
        <begin position="107"/>
        <end position="132"/>
    </location>
</feature>
<dbReference type="Gramene" id="Ma03_t20770.1">
    <property type="protein sequence ID" value="Ma03_p20770.1"/>
    <property type="gene ID" value="Ma03_g20770"/>
</dbReference>
<feature type="signal peptide" evidence="2">
    <location>
        <begin position="1"/>
        <end position="23"/>
    </location>
</feature>
<dbReference type="AlphaFoldDB" id="A0A804IEE9"/>
<dbReference type="OMA" id="IAAREWK"/>
<evidence type="ECO:0000313" key="4">
    <source>
        <dbReference type="EnsemblPlants" id="Ma03_p20770.1"/>
    </source>
</evidence>
<evidence type="ECO:0000313" key="3">
    <source>
        <dbReference type="EMBL" id="CAG1850802.1"/>
    </source>
</evidence>
<feature type="chain" id="PRO_5036219746" evidence="2">
    <location>
        <begin position="24"/>
        <end position="542"/>
    </location>
</feature>
<feature type="transmembrane region" description="Helical" evidence="1">
    <location>
        <begin position="497"/>
        <end position="520"/>
    </location>
</feature>
<keyword evidence="1" id="KW-1133">Transmembrane helix</keyword>
<keyword evidence="5" id="KW-1185">Reference proteome</keyword>
<keyword evidence="1" id="KW-0812">Transmembrane</keyword>
<feature type="transmembrane region" description="Helical" evidence="1">
    <location>
        <begin position="254"/>
        <end position="275"/>
    </location>
</feature>
<sequence length="542" mass="59498">MEFSGLPCCVLSFALLLLPLSIASVELQKAPVSGRKQLEEDGFGAWRRFVAEVPSAGDATAQNSTFVLAAERTYRQDPMNGYQRYTGGWNIRNQHYWASVSFTAMPLFAIAVAWFLGFGIVLLLICCCYCCCRRRKHSYSRAADVISLILLVLLTCAAIAGSVILYDGQGRFHKSTSATLDYVVGQANLTVDNLQKFSSSLADARNIGVDQIFLPTDMQSKIDVLHTKINTSATALSTQTSKNSKSIHGVLDAVGWNLIIVSAVMLLLAFLGFVFSIFGLQFLVSILVVVAWILVAGTFILCGIFLLIHNVVGDACVAMDEWVDHPHAHTTLDDILPCVDVATADESMQRSKQVTFQLVNLVNQVIVNISNADFPPGMAPLYYNQSGPPAPPLCNPYLPDMSNRTCLPGEVDFNSASKVWKGHVCQTARVGGSDVCTTVGRITPSIYYQMTAATNVSHGLYYYGPFLAQLADCTFVRETFAALASNNCPGLDLYSKLIFVGLVILSAAVMFSSTFWMVYARERRHRKYNKQLSGRERVPLDF</sequence>
<dbReference type="Proteomes" id="UP000012960">
    <property type="component" value="Unplaced"/>
</dbReference>
<feature type="transmembrane region" description="Helical" evidence="1">
    <location>
        <begin position="282"/>
        <end position="308"/>
    </location>
</feature>